<evidence type="ECO:0000313" key="3">
    <source>
        <dbReference type="EMBL" id="KAK8054989.1"/>
    </source>
</evidence>
<dbReference type="Gene3D" id="3.90.1300.10">
    <property type="entry name" value="Amidase signature (AS) domain"/>
    <property type="match status" value="1"/>
</dbReference>
<protein>
    <submittedName>
        <fullName evidence="3">Amidase</fullName>
    </submittedName>
</protein>
<keyword evidence="4" id="KW-1185">Reference proteome</keyword>
<dbReference type="SUPFAM" id="SSF75304">
    <property type="entry name" value="Amidase signature (AS) enzymes"/>
    <property type="match status" value="1"/>
</dbReference>
<dbReference type="PANTHER" id="PTHR42678:SF34">
    <property type="entry name" value="OS04G0183300 PROTEIN"/>
    <property type="match status" value="1"/>
</dbReference>
<dbReference type="InterPro" id="IPR001660">
    <property type="entry name" value="SAM"/>
</dbReference>
<dbReference type="EMBL" id="JAQQWK010000001">
    <property type="protein sequence ID" value="KAK8054989.1"/>
    <property type="molecule type" value="Genomic_DNA"/>
</dbReference>
<evidence type="ECO:0000259" key="2">
    <source>
        <dbReference type="Pfam" id="PF07647"/>
    </source>
</evidence>
<comment type="caution">
    <text evidence="3">The sequence shown here is derived from an EMBL/GenBank/DDBJ whole genome shotgun (WGS) entry which is preliminary data.</text>
</comment>
<dbReference type="Pfam" id="PF07647">
    <property type="entry name" value="SAM_2"/>
    <property type="match status" value="1"/>
</dbReference>
<proteinExistence type="predicted"/>
<dbReference type="Proteomes" id="UP001444661">
    <property type="component" value="Unassembled WGS sequence"/>
</dbReference>
<sequence length="465" mass="50599">MNFDPLTTTATALQQLLKEGAITSVQAIERYLLQIEQHNHALNAFISLAPQQKLLGRAAALDEERQAGRSRGPFHGIPIDCFLTSHELGMPTTAGSWAFLEARATNSSGIVRKLMDAGMIILGKTNMTEFCGMKMMNSPGRSAVAGQTLSPYVGAIEDEDSILGHSSPGGSSTGSAVAVAAGFSPLAIGTETIGSIMTPSSRAALYAIKPTTGRQDTSGMYRMTEFFDSYGPMAKSPADVASLLEIMLGRSFQTHTPASKWEDLAVGFVNPNVWKLSPEMCKQKQGTLEQMVDDYAAMIFTLKNDGCAVTYPIELQECSVLAIDGQDAITPIAYWEFKHIGLPKFVEAFDKCPVTSLEDLIRFNKDHAEQAMPPREFCPLKHILDEIYEKEKINLIAAPVDSPFCIYAAAAGYPLGHVPLGQLRYNGRPFGLCLMARADGEEMLLRFMSSYEASVPPRPVPKLSR</sequence>
<evidence type="ECO:0000313" key="4">
    <source>
        <dbReference type="Proteomes" id="UP001444661"/>
    </source>
</evidence>
<feature type="domain" description="SAM" evidence="2">
    <location>
        <begin position="338"/>
        <end position="387"/>
    </location>
</feature>
<dbReference type="InterPro" id="IPR036928">
    <property type="entry name" value="AS_sf"/>
</dbReference>
<accession>A0ABR1U7X0</accession>
<dbReference type="InterPro" id="IPR023631">
    <property type="entry name" value="Amidase_dom"/>
</dbReference>
<feature type="domain" description="Amidase" evidence="1">
    <location>
        <begin position="27"/>
        <end position="256"/>
    </location>
</feature>
<gene>
    <name evidence="3" type="ORF">PG993_000216</name>
</gene>
<reference evidence="3 4" key="1">
    <citation type="submission" date="2023-01" db="EMBL/GenBank/DDBJ databases">
        <title>Analysis of 21 Apiospora genomes using comparative genomics revels a genus with tremendous synthesis potential of carbohydrate active enzymes and secondary metabolites.</title>
        <authorList>
            <person name="Sorensen T."/>
        </authorList>
    </citation>
    <scope>NUCLEOTIDE SEQUENCE [LARGE SCALE GENOMIC DNA]</scope>
    <source>
        <strain evidence="3 4">CBS 33761</strain>
    </source>
</reference>
<name>A0ABR1U7X0_9PEZI</name>
<dbReference type="Pfam" id="PF01425">
    <property type="entry name" value="Amidase"/>
    <property type="match status" value="1"/>
</dbReference>
<evidence type="ECO:0000259" key="1">
    <source>
        <dbReference type="Pfam" id="PF01425"/>
    </source>
</evidence>
<organism evidence="3 4">
    <name type="scientific">Apiospora rasikravindrae</name>
    <dbReference type="NCBI Taxonomy" id="990691"/>
    <lineage>
        <taxon>Eukaryota</taxon>
        <taxon>Fungi</taxon>
        <taxon>Dikarya</taxon>
        <taxon>Ascomycota</taxon>
        <taxon>Pezizomycotina</taxon>
        <taxon>Sordariomycetes</taxon>
        <taxon>Xylariomycetidae</taxon>
        <taxon>Amphisphaeriales</taxon>
        <taxon>Apiosporaceae</taxon>
        <taxon>Apiospora</taxon>
    </lineage>
</organism>
<dbReference type="PANTHER" id="PTHR42678">
    <property type="entry name" value="AMIDASE"/>
    <property type="match status" value="1"/>
</dbReference>